<dbReference type="SUPFAM" id="SSF55961">
    <property type="entry name" value="Bet v1-like"/>
    <property type="match status" value="1"/>
</dbReference>
<evidence type="ECO:0000256" key="7">
    <source>
        <dbReference type="ARBA" id="ARBA00023121"/>
    </source>
</evidence>
<feature type="domain" description="START" evidence="12">
    <location>
        <begin position="20"/>
        <end position="211"/>
    </location>
</feature>
<dbReference type="EMBL" id="CACRXK020001556">
    <property type="protein sequence ID" value="CAB3989820.1"/>
    <property type="molecule type" value="Genomic_DNA"/>
</dbReference>
<evidence type="ECO:0000256" key="2">
    <source>
        <dbReference type="ARBA" id="ARBA00022448"/>
    </source>
</evidence>
<evidence type="ECO:0000256" key="4">
    <source>
        <dbReference type="ARBA" id="ARBA00022553"/>
    </source>
</evidence>
<evidence type="ECO:0000256" key="1">
    <source>
        <dbReference type="ARBA" id="ARBA00004496"/>
    </source>
</evidence>
<evidence type="ECO:0000256" key="3">
    <source>
        <dbReference type="ARBA" id="ARBA00022490"/>
    </source>
</evidence>
<sequence>MFEEAEFNQAVEELNCPKLENWEFFVETSPEGVHCKIYRQYDQASGLYSYKMYGTLECLPEVCYQVYIDLEYRKKWDDYVKELYEFTEDDNGSTVKGIYWNVNFPFPLSNRDYTFVRDSRKLDVNGIQTYAVLGKSHPFSSRKEISGVVRVSDFTQSLVLQADEKNNTKAYMYYFDNPGGMIPTWLINWAAKTGVPKFAGDMRKACLRYEDFLQKGRK</sequence>
<keyword evidence="7" id="KW-0446">Lipid-binding</keyword>
<protein>
    <recommendedName>
        <fullName evidence="9">Phosphatidylcholine transfer protein</fullName>
    </recommendedName>
    <alternativeName>
        <fullName evidence="11">START domain-containing protein 2</fullName>
    </alternativeName>
    <alternativeName>
        <fullName evidence="10">StAR-related lipid transfer protein 2</fullName>
    </alternativeName>
</protein>
<dbReference type="AlphaFoldDB" id="A0A6S7GZG9"/>
<keyword evidence="4" id="KW-0597">Phosphoprotein</keyword>
<dbReference type="Pfam" id="PF01852">
    <property type="entry name" value="START"/>
    <property type="match status" value="1"/>
</dbReference>
<comment type="caution">
    <text evidence="13">The sequence shown here is derived from an EMBL/GenBank/DDBJ whole genome shotgun (WGS) entry which is preliminary data.</text>
</comment>
<evidence type="ECO:0000259" key="12">
    <source>
        <dbReference type="PROSITE" id="PS50848"/>
    </source>
</evidence>
<dbReference type="GO" id="GO:0031210">
    <property type="term" value="F:phosphatidylcholine binding"/>
    <property type="evidence" value="ECO:0007669"/>
    <property type="project" value="TreeGrafter"/>
</dbReference>
<dbReference type="Proteomes" id="UP001152795">
    <property type="component" value="Unassembled WGS sequence"/>
</dbReference>
<dbReference type="InterPro" id="IPR002913">
    <property type="entry name" value="START_lipid-bd_dom"/>
</dbReference>
<evidence type="ECO:0000256" key="8">
    <source>
        <dbReference type="ARBA" id="ARBA00063535"/>
    </source>
</evidence>
<keyword evidence="14" id="KW-1185">Reference proteome</keyword>
<dbReference type="InterPro" id="IPR023393">
    <property type="entry name" value="START-like_dom_sf"/>
</dbReference>
<keyword evidence="6" id="KW-0445">Lipid transport</keyword>
<dbReference type="PANTHER" id="PTHR19308:SF39">
    <property type="entry name" value="PHOSPHATIDYLCHOLINE TRANSFER PROTEIN"/>
    <property type="match status" value="1"/>
</dbReference>
<evidence type="ECO:0000256" key="9">
    <source>
        <dbReference type="ARBA" id="ARBA00069061"/>
    </source>
</evidence>
<evidence type="ECO:0000313" key="13">
    <source>
        <dbReference type="EMBL" id="CAB3989820.1"/>
    </source>
</evidence>
<organism evidence="13 14">
    <name type="scientific">Paramuricea clavata</name>
    <name type="common">Red gorgonian</name>
    <name type="synonym">Violescent sea-whip</name>
    <dbReference type="NCBI Taxonomy" id="317549"/>
    <lineage>
        <taxon>Eukaryota</taxon>
        <taxon>Metazoa</taxon>
        <taxon>Cnidaria</taxon>
        <taxon>Anthozoa</taxon>
        <taxon>Octocorallia</taxon>
        <taxon>Malacalcyonacea</taxon>
        <taxon>Plexauridae</taxon>
        <taxon>Paramuricea</taxon>
    </lineage>
</organism>
<keyword evidence="2" id="KW-0813">Transport</keyword>
<name>A0A6S7GZG9_PARCT</name>
<dbReference type="PROSITE" id="PS50848">
    <property type="entry name" value="START"/>
    <property type="match status" value="1"/>
</dbReference>
<gene>
    <name evidence="13" type="ORF">PACLA_8A072241</name>
</gene>
<evidence type="ECO:0000256" key="6">
    <source>
        <dbReference type="ARBA" id="ARBA00023055"/>
    </source>
</evidence>
<dbReference type="Gene3D" id="3.30.530.20">
    <property type="match status" value="1"/>
</dbReference>
<evidence type="ECO:0000256" key="11">
    <source>
        <dbReference type="ARBA" id="ARBA00079049"/>
    </source>
</evidence>
<comment type="subunit">
    <text evidence="8">Interacts with ACOT13/THEM2.</text>
</comment>
<accession>A0A6S7GZG9</accession>
<proteinExistence type="predicted"/>
<evidence type="ECO:0000313" key="14">
    <source>
        <dbReference type="Proteomes" id="UP001152795"/>
    </source>
</evidence>
<evidence type="ECO:0000256" key="10">
    <source>
        <dbReference type="ARBA" id="ARBA00077188"/>
    </source>
</evidence>
<reference evidence="13" key="1">
    <citation type="submission" date="2020-04" db="EMBL/GenBank/DDBJ databases">
        <authorList>
            <person name="Alioto T."/>
            <person name="Alioto T."/>
            <person name="Gomez Garrido J."/>
        </authorList>
    </citation>
    <scope>NUCLEOTIDE SEQUENCE</scope>
    <source>
        <strain evidence="13">A484AB</strain>
    </source>
</reference>
<dbReference type="FunFam" id="3.30.530.20:FF:000017">
    <property type="entry name" value="Phosphatidylcholine transfer protein, putative"/>
    <property type="match status" value="1"/>
</dbReference>
<keyword evidence="5" id="KW-0007">Acetylation</keyword>
<dbReference type="PANTHER" id="PTHR19308">
    <property type="entry name" value="PHOSPHATIDYLCHOLINE TRANSFER PROTEIN"/>
    <property type="match status" value="1"/>
</dbReference>
<keyword evidence="3" id="KW-0963">Cytoplasm</keyword>
<dbReference type="SMART" id="SM00234">
    <property type="entry name" value="START"/>
    <property type="match status" value="1"/>
</dbReference>
<evidence type="ECO:0000256" key="5">
    <source>
        <dbReference type="ARBA" id="ARBA00022990"/>
    </source>
</evidence>
<dbReference type="GO" id="GO:0005829">
    <property type="term" value="C:cytosol"/>
    <property type="evidence" value="ECO:0007669"/>
    <property type="project" value="UniProtKB-ARBA"/>
</dbReference>
<comment type="subcellular location">
    <subcellularLocation>
        <location evidence="1">Cytoplasm</location>
    </subcellularLocation>
</comment>
<dbReference type="OrthoDB" id="1295045at2759"/>
<dbReference type="GO" id="GO:0008525">
    <property type="term" value="F:phosphatidylcholine transporter activity"/>
    <property type="evidence" value="ECO:0007669"/>
    <property type="project" value="TreeGrafter"/>
</dbReference>
<dbReference type="InterPro" id="IPR051213">
    <property type="entry name" value="START_lipid_transfer"/>
</dbReference>